<sequence length="285" mass="31350">MAARRLHFLIYATIANCCLFLVVCGVALGTNQWFSTSTKTNDDVTGIEVKTSYGLFVGEKTKTNVGSSTKFSLKIVCQGSKCMFSCGKSSDARKEDIQNLIGGLDEADYRICNDEYNPPTRSRSANNTTRQAEGIERRRIFINFGLYLATIAFIALGMIFAIVAGVLALYNTYRTPIQPVLSVSGLYVWNGIAAASVLLAMIMWIIQLTTCLRKNAAISDTLSGSHNSDGVGSLGISFWCLILAIVFAVANIGVIRYRTWKIQKMEENNIRVMTDKLESGDILLF</sequence>
<evidence type="ECO:0000256" key="3">
    <source>
        <dbReference type="ARBA" id="ARBA00022692"/>
    </source>
</evidence>
<dbReference type="PANTHER" id="PTHR31548:SF6">
    <property type="entry name" value="AGAP002756-PA"/>
    <property type="match status" value="1"/>
</dbReference>
<evidence type="ECO:0000256" key="4">
    <source>
        <dbReference type="ARBA" id="ARBA00022989"/>
    </source>
</evidence>
<protein>
    <recommendedName>
        <fullName evidence="9">Clarin-3</fullName>
    </recommendedName>
</protein>
<keyword evidence="5 6" id="KW-0472">Membrane</keyword>
<evidence type="ECO:0000256" key="1">
    <source>
        <dbReference type="ARBA" id="ARBA00004141"/>
    </source>
</evidence>
<dbReference type="InterPro" id="IPR026748">
    <property type="entry name" value="Clarin"/>
</dbReference>
<comment type="similarity">
    <text evidence="2">Belongs to the clarin family.</text>
</comment>
<accession>A0ABP1REH6</accession>
<feature type="transmembrane region" description="Helical" evidence="6">
    <location>
        <begin position="7"/>
        <end position="28"/>
    </location>
</feature>
<comment type="subcellular location">
    <subcellularLocation>
        <location evidence="1">Membrane</location>
        <topology evidence="1">Multi-pass membrane protein</topology>
    </subcellularLocation>
</comment>
<comment type="caution">
    <text evidence="7">The sequence shown here is derived from an EMBL/GenBank/DDBJ whole genome shotgun (WGS) entry which is preliminary data.</text>
</comment>
<gene>
    <name evidence="7" type="ORF">ODALV1_LOCUS21259</name>
</gene>
<feature type="transmembrane region" description="Helical" evidence="6">
    <location>
        <begin position="185"/>
        <end position="206"/>
    </location>
</feature>
<name>A0ABP1REH6_9HEXA</name>
<proteinExistence type="inferred from homology"/>
<evidence type="ECO:0000256" key="5">
    <source>
        <dbReference type="ARBA" id="ARBA00023136"/>
    </source>
</evidence>
<keyword evidence="3 6" id="KW-0812">Transmembrane</keyword>
<evidence type="ECO:0000256" key="2">
    <source>
        <dbReference type="ARBA" id="ARBA00005787"/>
    </source>
</evidence>
<keyword evidence="4 6" id="KW-1133">Transmembrane helix</keyword>
<evidence type="ECO:0000256" key="6">
    <source>
        <dbReference type="SAM" id="Phobius"/>
    </source>
</evidence>
<keyword evidence="8" id="KW-1185">Reference proteome</keyword>
<evidence type="ECO:0008006" key="9">
    <source>
        <dbReference type="Google" id="ProtNLM"/>
    </source>
</evidence>
<organism evidence="7 8">
    <name type="scientific">Orchesella dallaii</name>
    <dbReference type="NCBI Taxonomy" id="48710"/>
    <lineage>
        <taxon>Eukaryota</taxon>
        <taxon>Metazoa</taxon>
        <taxon>Ecdysozoa</taxon>
        <taxon>Arthropoda</taxon>
        <taxon>Hexapoda</taxon>
        <taxon>Collembola</taxon>
        <taxon>Entomobryomorpha</taxon>
        <taxon>Entomobryoidea</taxon>
        <taxon>Orchesellidae</taxon>
        <taxon>Orchesellinae</taxon>
        <taxon>Orchesella</taxon>
    </lineage>
</organism>
<reference evidence="7 8" key="1">
    <citation type="submission" date="2024-08" db="EMBL/GenBank/DDBJ databases">
        <authorList>
            <person name="Cucini C."/>
            <person name="Frati F."/>
        </authorList>
    </citation>
    <scope>NUCLEOTIDE SEQUENCE [LARGE SCALE GENOMIC DNA]</scope>
</reference>
<feature type="transmembrane region" description="Helical" evidence="6">
    <location>
        <begin position="146"/>
        <end position="173"/>
    </location>
</feature>
<dbReference type="PANTHER" id="PTHR31548">
    <property type="entry name" value="CLARIN"/>
    <property type="match status" value="1"/>
</dbReference>
<dbReference type="Gene3D" id="1.20.140.150">
    <property type="match status" value="1"/>
</dbReference>
<dbReference type="Proteomes" id="UP001642540">
    <property type="component" value="Unassembled WGS sequence"/>
</dbReference>
<dbReference type="EMBL" id="CAXLJM020000070">
    <property type="protein sequence ID" value="CAL8126085.1"/>
    <property type="molecule type" value="Genomic_DNA"/>
</dbReference>
<evidence type="ECO:0000313" key="8">
    <source>
        <dbReference type="Proteomes" id="UP001642540"/>
    </source>
</evidence>
<evidence type="ECO:0000313" key="7">
    <source>
        <dbReference type="EMBL" id="CAL8126085.1"/>
    </source>
</evidence>
<feature type="transmembrane region" description="Helical" evidence="6">
    <location>
        <begin position="236"/>
        <end position="255"/>
    </location>
</feature>